<dbReference type="PANTHER" id="PTHR30224:SF4">
    <property type="entry name" value="ELECTRON TRANSPORT PROTEIN YCCM-RELATED"/>
    <property type="match status" value="1"/>
</dbReference>
<dbReference type="InterPro" id="IPR017896">
    <property type="entry name" value="4Fe4S_Fe-S-bd"/>
</dbReference>
<dbReference type="GO" id="GO:0051536">
    <property type="term" value="F:iron-sulfur cluster binding"/>
    <property type="evidence" value="ECO:0007669"/>
    <property type="project" value="UniProtKB-KW"/>
</dbReference>
<evidence type="ECO:0000256" key="5">
    <source>
        <dbReference type="ARBA" id="ARBA00023014"/>
    </source>
</evidence>
<dbReference type="Proteomes" id="UP000030661">
    <property type="component" value="Unassembled WGS sequence"/>
</dbReference>
<dbReference type="InterPro" id="IPR052378">
    <property type="entry name" value="NosR_regulator"/>
</dbReference>
<dbReference type="Pfam" id="PF12801">
    <property type="entry name" value="Fer4_5"/>
    <property type="match status" value="1"/>
</dbReference>
<feature type="domain" description="4Fe-4S ferredoxin-type" evidence="8">
    <location>
        <begin position="238"/>
        <end position="268"/>
    </location>
</feature>
<organism evidence="9">
    <name type="scientific">Vecturithrix granuli</name>
    <dbReference type="NCBI Taxonomy" id="1499967"/>
    <lineage>
        <taxon>Bacteria</taxon>
        <taxon>Candidatus Moduliflexota</taxon>
        <taxon>Candidatus Vecturitrichia</taxon>
        <taxon>Candidatus Vecturitrichales</taxon>
        <taxon>Candidatus Vecturitrichaceae</taxon>
        <taxon>Candidatus Vecturithrix</taxon>
    </lineage>
</organism>
<gene>
    <name evidence="9" type="ORF">U27_06051</name>
</gene>
<dbReference type="STRING" id="1499967.U27_06051"/>
<accession>A0A081C3C0</accession>
<feature type="transmembrane region" description="Helical" evidence="7">
    <location>
        <begin position="166"/>
        <end position="187"/>
    </location>
</feature>
<keyword evidence="2" id="KW-1003">Cell membrane</keyword>
<sequence length="489" mass="54662">MLNERTTSRIFQYGTRAFVLILATYLAVLHQIKGVLGAANAHVYCPFGGLESLYQFLAAGGYIPKIMPATMILLLVTVILAIVLNRAFCGWICPLGTLQMIFDRIGRFFRIKKIRVPDQVEKYLHYLKYVGLVIILYFSWKIGDLVYSPYDPWAAYAHIAAGFEELYVEFLIGSIFLLAALIGSLWLPNNFCRYFCPMGAILAILAKLSPTRIHRNADTCINCKRCDRVCPVQIEISTQPSVKTTECLSCGDCVAICPVENTLFYSIRGKIRIKWLVYGVATLVIFFGSVFVTQRLGIWKTSYSSASEALMDASGEKNPANIKGSLTLEVVSQEFNVPLDAFIRRFNLPVDVNPAAMLKDIAHPLNLETEDFRLFIEEYLEKGEAAVVTPTPEIETQPTTEQPAVEPAVPTPTETSTIAEETSAEQQLDIRGKTTIGELLNYGMSKEQFKEITRVDMPEDQAMLLKDFASANGLDMETLKEQLIKALQP</sequence>
<evidence type="ECO:0000256" key="4">
    <source>
        <dbReference type="ARBA" id="ARBA00023004"/>
    </source>
</evidence>
<feature type="transmembrane region" description="Helical" evidence="7">
    <location>
        <begin position="72"/>
        <end position="102"/>
    </location>
</feature>
<dbReference type="GO" id="GO:0046872">
    <property type="term" value="F:metal ion binding"/>
    <property type="evidence" value="ECO:0007669"/>
    <property type="project" value="UniProtKB-KW"/>
</dbReference>
<dbReference type="PROSITE" id="PS00198">
    <property type="entry name" value="4FE4S_FER_1"/>
    <property type="match status" value="2"/>
</dbReference>
<dbReference type="PROSITE" id="PS51379">
    <property type="entry name" value="4FE4S_FER_2"/>
    <property type="match status" value="2"/>
</dbReference>
<keyword evidence="7" id="KW-1133">Transmembrane helix</keyword>
<name>A0A081C3C0_VECG1</name>
<evidence type="ECO:0000256" key="2">
    <source>
        <dbReference type="ARBA" id="ARBA00022475"/>
    </source>
</evidence>
<keyword evidence="6 7" id="KW-0472">Membrane</keyword>
<evidence type="ECO:0000256" key="3">
    <source>
        <dbReference type="ARBA" id="ARBA00022723"/>
    </source>
</evidence>
<evidence type="ECO:0000256" key="6">
    <source>
        <dbReference type="ARBA" id="ARBA00023136"/>
    </source>
</evidence>
<protein>
    <submittedName>
        <fullName evidence="9">4Fe-4S ferredoxin iron-sulfur binding domain protein</fullName>
    </submittedName>
</protein>
<evidence type="ECO:0000256" key="7">
    <source>
        <dbReference type="SAM" id="Phobius"/>
    </source>
</evidence>
<dbReference type="HOGENOM" id="CLU_033147_4_0_0"/>
<evidence type="ECO:0000313" key="10">
    <source>
        <dbReference type="Proteomes" id="UP000030661"/>
    </source>
</evidence>
<dbReference type="AlphaFoldDB" id="A0A081C3C0"/>
<dbReference type="InterPro" id="IPR017900">
    <property type="entry name" value="4Fe4S_Fe_S_CS"/>
</dbReference>
<dbReference type="Gene3D" id="3.30.70.20">
    <property type="match status" value="1"/>
</dbReference>
<feature type="domain" description="4Fe-4S ferredoxin-type" evidence="8">
    <location>
        <begin position="211"/>
        <end position="234"/>
    </location>
</feature>
<evidence type="ECO:0000256" key="1">
    <source>
        <dbReference type="ARBA" id="ARBA00004236"/>
    </source>
</evidence>
<dbReference type="PANTHER" id="PTHR30224">
    <property type="entry name" value="ELECTRON TRANSPORT PROTEIN"/>
    <property type="match status" value="1"/>
</dbReference>
<comment type="subcellular location">
    <subcellularLocation>
        <location evidence="1">Cell membrane</location>
    </subcellularLocation>
</comment>
<proteinExistence type="predicted"/>
<keyword evidence="3" id="KW-0479">Metal-binding</keyword>
<keyword evidence="7" id="KW-0812">Transmembrane</keyword>
<keyword evidence="4" id="KW-0408">Iron</keyword>
<evidence type="ECO:0000259" key="8">
    <source>
        <dbReference type="PROSITE" id="PS51379"/>
    </source>
</evidence>
<dbReference type="SUPFAM" id="SSF54862">
    <property type="entry name" value="4Fe-4S ferredoxins"/>
    <property type="match status" value="1"/>
</dbReference>
<feature type="transmembrane region" description="Helical" evidence="7">
    <location>
        <begin position="123"/>
        <end position="140"/>
    </location>
</feature>
<dbReference type="eggNOG" id="COG0348">
    <property type="taxonomic scope" value="Bacteria"/>
</dbReference>
<reference evidence="9" key="1">
    <citation type="journal article" date="2015" name="PeerJ">
        <title>First genomic representation of candidate bacterial phylum KSB3 points to enhanced environmental sensing as a trigger of wastewater bulking.</title>
        <authorList>
            <person name="Sekiguchi Y."/>
            <person name="Ohashi A."/>
            <person name="Parks D.H."/>
            <person name="Yamauchi T."/>
            <person name="Tyson G.W."/>
            <person name="Hugenholtz P."/>
        </authorList>
    </citation>
    <scope>NUCLEOTIDE SEQUENCE [LARGE SCALE GENOMIC DNA]</scope>
</reference>
<feature type="transmembrane region" description="Helical" evidence="7">
    <location>
        <begin position="275"/>
        <end position="292"/>
    </location>
</feature>
<dbReference type="EMBL" id="DF820469">
    <property type="protein sequence ID" value="GAK59075.1"/>
    <property type="molecule type" value="Genomic_DNA"/>
</dbReference>
<dbReference type="GO" id="GO:0005886">
    <property type="term" value="C:plasma membrane"/>
    <property type="evidence" value="ECO:0007669"/>
    <property type="project" value="UniProtKB-SubCell"/>
</dbReference>
<evidence type="ECO:0000313" key="9">
    <source>
        <dbReference type="EMBL" id="GAK59075.1"/>
    </source>
</evidence>
<dbReference type="Pfam" id="PF13237">
    <property type="entry name" value="Fer4_10"/>
    <property type="match status" value="1"/>
</dbReference>
<keyword evidence="5" id="KW-0411">Iron-sulfur</keyword>
<keyword evidence="10" id="KW-1185">Reference proteome</keyword>